<comment type="caution">
    <text evidence="1">The sequence shown here is derived from an EMBL/GenBank/DDBJ whole genome shotgun (WGS) entry which is preliminary data.</text>
</comment>
<dbReference type="RefSeq" id="WP_283223881.1">
    <property type="nucleotide sequence ID" value="NZ_JASGBH010000003.1"/>
</dbReference>
<reference evidence="1" key="1">
    <citation type="submission" date="2023-05" db="EMBL/GenBank/DDBJ databases">
        <title>Limnohabitans sp. strain HM2-2 Genome sequencing and assembly.</title>
        <authorList>
            <person name="Jung Y."/>
        </authorList>
    </citation>
    <scope>NUCLEOTIDE SEQUENCE</scope>
    <source>
        <strain evidence="1">HM2-2</strain>
    </source>
</reference>
<evidence type="ECO:0000313" key="1">
    <source>
        <dbReference type="EMBL" id="MDI9233233.1"/>
    </source>
</evidence>
<dbReference type="EMBL" id="JASGBH010000003">
    <property type="protein sequence ID" value="MDI9233233.1"/>
    <property type="molecule type" value="Genomic_DNA"/>
</dbReference>
<protein>
    <submittedName>
        <fullName evidence="1">Uncharacterized protein</fullName>
    </submittedName>
</protein>
<gene>
    <name evidence="1" type="ORF">QLQ16_05210</name>
</gene>
<name>A0ABT6X556_9BURK</name>
<proteinExistence type="predicted"/>
<accession>A0ABT6X556</accession>
<sequence>MAKAGALNKTLNKPALNITTIRGVEWLEKEEKTVGIRRIAMVLTAFTLNITSEFNQIKKVTQEQ</sequence>
<organism evidence="1 2">
    <name type="scientific">Limnohabitans lacus</name>
    <dbReference type="NCBI Taxonomy" id="3045173"/>
    <lineage>
        <taxon>Bacteria</taxon>
        <taxon>Pseudomonadati</taxon>
        <taxon>Pseudomonadota</taxon>
        <taxon>Betaproteobacteria</taxon>
        <taxon>Burkholderiales</taxon>
        <taxon>Comamonadaceae</taxon>
        <taxon>Limnohabitans</taxon>
    </lineage>
</organism>
<evidence type="ECO:0000313" key="2">
    <source>
        <dbReference type="Proteomes" id="UP001431902"/>
    </source>
</evidence>
<dbReference type="Proteomes" id="UP001431902">
    <property type="component" value="Unassembled WGS sequence"/>
</dbReference>
<keyword evidence="2" id="KW-1185">Reference proteome</keyword>